<dbReference type="RefSeq" id="WP_156141534.1">
    <property type="nucleotide sequence ID" value="NZ_JARTHD010000048.1"/>
</dbReference>
<dbReference type="Proteomes" id="UP000031982">
    <property type="component" value="Unassembled WGS sequence"/>
</dbReference>
<evidence type="ECO:0000313" key="1">
    <source>
        <dbReference type="EMBL" id="KIL74165.1"/>
    </source>
</evidence>
<name>A0ABR5APA8_BACBA</name>
<dbReference type="EMBL" id="JXLP01000025">
    <property type="protein sequence ID" value="KIL74165.1"/>
    <property type="molecule type" value="Genomic_DNA"/>
</dbReference>
<organism evidence="1 2">
    <name type="scientific">Bacillus badius</name>
    <dbReference type="NCBI Taxonomy" id="1455"/>
    <lineage>
        <taxon>Bacteria</taxon>
        <taxon>Bacillati</taxon>
        <taxon>Bacillota</taxon>
        <taxon>Bacilli</taxon>
        <taxon>Bacillales</taxon>
        <taxon>Bacillaceae</taxon>
        <taxon>Pseudobacillus</taxon>
    </lineage>
</organism>
<protein>
    <submittedName>
        <fullName evidence="1">Uncharacterized protein</fullName>
    </submittedName>
</protein>
<keyword evidence="2" id="KW-1185">Reference proteome</keyword>
<comment type="caution">
    <text evidence="1">The sequence shown here is derived from an EMBL/GenBank/DDBJ whole genome shotgun (WGS) entry which is preliminary data.</text>
</comment>
<gene>
    <name evidence="1" type="ORF">SD77_2906</name>
</gene>
<sequence>MNETVFGRMRFYHEATGRVMQGPVFIREIAMKFTQDEVIEGLLLFNDYLDQQRKDAS</sequence>
<accession>A0ABR5APA8</accession>
<proteinExistence type="predicted"/>
<evidence type="ECO:0000313" key="2">
    <source>
        <dbReference type="Proteomes" id="UP000031982"/>
    </source>
</evidence>
<reference evidence="1 2" key="1">
    <citation type="submission" date="2015-01" db="EMBL/GenBank/DDBJ databases">
        <title>Genome Assembly of Bacillus badius MTCC 1458.</title>
        <authorList>
            <person name="Verma A."/>
            <person name="Khatri I."/>
            <person name="Mual P."/>
            <person name="Subramanian S."/>
            <person name="Krishnamurthi S."/>
        </authorList>
    </citation>
    <scope>NUCLEOTIDE SEQUENCE [LARGE SCALE GENOMIC DNA]</scope>
    <source>
        <strain evidence="1 2">MTCC 1458</strain>
    </source>
</reference>